<dbReference type="InterPro" id="IPR011852">
    <property type="entry name" value="TRAP_TAXI"/>
</dbReference>
<reference evidence="2 3" key="1">
    <citation type="submission" date="2020-11" db="EMBL/GenBank/DDBJ databases">
        <title>Vibrio nitrifigilis sp. nov., a marine nitrogen-fixing bacterium isolated from the lagoon sediment of an islet inside an atoll.</title>
        <authorList>
            <person name="Wang L.-T."/>
            <person name="Shieh W.Y."/>
        </authorList>
    </citation>
    <scope>NUCLEOTIDE SEQUENCE [LARGE SCALE GENOMIC DNA]</scope>
    <source>
        <strain evidence="2 3">NFV-1</strain>
    </source>
</reference>
<dbReference type="EMBL" id="JADPMR010000001">
    <property type="protein sequence ID" value="MBF9001373.1"/>
    <property type="molecule type" value="Genomic_DNA"/>
</dbReference>
<dbReference type="CDD" id="cd13568">
    <property type="entry name" value="PBP2_TAXI_TRAP_like_3"/>
    <property type="match status" value="1"/>
</dbReference>
<dbReference type="NCBIfam" id="TIGR02122">
    <property type="entry name" value="TRAP_TAXI"/>
    <property type="match status" value="1"/>
</dbReference>
<protein>
    <submittedName>
        <fullName evidence="2">TAXI family TRAP transporter solute-binding subunit</fullName>
    </submittedName>
</protein>
<dbReference type="PANTHER" id="PTHR42941:SF1">
    <property type="entry name" value="SLL1037 PROTEIN"/>
    <property type="match status" value="1"/>
</dbReference>
<sequence length="322" mass="35275">MAFRKLLHLAVLASAITTITPASAREFITIGTGSVTGVYYPAGGAICKLVNQERKTHQIRCSVESTNGSVYNVNSIRSGDLDLGIVQSDWQYHAYHGSSEFKQQGPYKKLRAIFSLHTEPFNIIARADSHIKNIKDLAGKRIDIGNVGSGDQATMQVVMKEFGWTKHSFKYVSELKGSERSQALCDNKIDAFIYMVGHPNGSIKEATTSCDAKLIPATGSQIDAIVSSHPYYTYTDVPAGMYRGTDQDIKSFGVAATLVASSDLPDDVAYNIAKAVFENFDTFKHLHPAFANLKKEDMVKNGLSVPLHPGALKYYKEIGLIK</sequence>
<comment type="caution">
    <text evidence="2">The sequence shown here is derived from an EMBL/GenBank/DDBJ whole genome shotgun (WGS) entry which is preliminary data.</text>
</comment>
<feature type="chain" id="PRO_5046856510" evidence="1">
    <location>
        <begin position="25"/>
        <end position="322"/>
    </location>
</feature>
<dbReference type="Gene3D" id="3.40.190.10">
    <property type="entry name" value="Periplasmic binding protein-like II"/>
    <property type="match status" value="2"/>
</dbReference>
<evidence type="ECO:0000256" key="1">
    <source>
        <dbReference type="SAM" id="SignalP"/>
    </source>
</evidence>
<organism evidence="2 3">
    <name type="scientific">Vibrio nitrifigilis</name>
    <dbReference type="NCBI Taxonomy" id="2789781"/>
    <lineage>
        <taxon>Bacteria</taxon>
        <taxon>Pseudomonadati</taxon>
        <taxon>Pseudomonadota</taxon>
        <taxon>Gammaproteobacteria</taxon>
        <taxon>Vibrionales</taxon>
        <taxon>Vibrionaceae</taxon>
        <taxon>Vibrio</taxon>
    </lineage>
</organism>
<accession>A0ABS0GGP4</accession>
<evidence type="ECO:0000313" key="2">
    <source>
        <dbReference type="EMBL" id="MBF9001373.1"/>
    </source>
</evidence>
<gene>
    <name evidence="2" type="ORF">I1A42_12665</name>
</gene>
<dbReference type="SUPFAM" id="SSF53850">
    <property type="entry name" value="Periplasmic binding protein-like II"/>
    <property type="match status" value="1"/>
</dbReference>
<proteinExistence type="predicted"/>
<feature type="signal peptide" evidence="1">
    <location>
        <begin position="1"/>
        <end position="24"/>
    </location>
</feature>
<keyword evidence="1" id="KW-0732">Signal</keyword>
<evidence type="ECO:0000313" key="3">
    <source>
        <dbReference type="Proteomes" id="UP000597206"/>
    </source>
</evidence>
<keyword evidence="3" id="KW-1185">Reference proteome</keyword>
<name>A0ABS0GGP4_9VIBR</name>
<dbReference type="Pfam" id="PF16868">
    <property type="entry name" value="NMT1_3"/>
    <property type="match status" value="1"/>
</dbReference>
<dbReference type="PANTHER" id="PTHR42941">
    <property type="entry name" value="SLL1037 PROTEIN"/>
    <property type="match status" value="1"/>
</dbReference>
<dbReference type="RefSeq" id="WP_196123660.1">
    <property type="nucleotide sequence ID" value="NZ_JADPMR010000001.1"/>
</dbReference>
<dbReference type="Proteomes" id="UP000597206">
    <property type="component" value="Unassembled WGS sequence"/>
</dbReference>